<evidence type="ECO:0000256" key="1">
    <source>
        <dbReference type="SAM" id="MobiDB-lite"/>
    </source>
</evidence>
<dbReference type="PANTHER" id="PTHR40115:SF1">
    <property type="entry name" value="INNER MEMBRANE PROTEIN WITH PEPSY TM HELIX"/>
    <property type="match status" value="1"/>
</dbReference>
<name>A4CHU2_ROBBH</name>
<organism evidence="3 4">
    <name type="scientific">Robiginitalea biformata (strain ATCC BAA-864 / DSM 15991 / KCTC 12146 / HTCC2501)</name>
    <dbReference type="NCBI Taxonomy" id="313596"/>
    <lineage>
        <taxon>Bacteria</taxon>
        <taxon>Pseudomonadati</taxon>
        <taxon>Bacteroidota</taxon>
        <taxon>Flavobacteriia</taxon>
        <taxon>Flavobacteriales</taxon>
        <taxon>Flavobacteriaceae</taxon>
        <taxon>Robiginitalea</taxon>
    </lineage>
</organism>
<dbReference type="RefSeq" id="WP_015753257.1">
    <property type="nucleotide sequence ID" value="NC_013222.1"/>
</dbReference>
<protein>
    <recommendedName>
        <fullName evidence="5">DNA mismatch repair protein</fullName>
    </recommendedName>
</protein>
<dbReference type="eggNOG" id="COG3182">
    <property type="taxonomic scope" value="Bacteria"/>
</dbReference>
<feature type="transmembrane region" description="Helical" evidence="2">
    <location>
        <begin position="185"/>
        <end position="207"/>
    </location>
</feature>
<keyword evidence="2" id="KW-1133">Transmembrane helix</keyword>
<dbReference type="HOGENOM" id="CLU_124382_0_0_10"/>
<reference evidence="3 4" key="1">
    <citation type="journal article" date="2009" name="J. Bacteriol.">
        <title>Complete genome sequence of Robiginitalea biformata HTCC2501.</title>
        <authorList>
            <person name="Oh H.M."/>
            <person name="Giovannoni S.J."/>
            <person name="Lee K."/>
            <person name="Ferriera S."/>
            <person name="Johnson J."/>
            <person name="Cho J.C."/>
        </authorList>
    </citation>
    <scope>NUCLEOTIDE SEQUENCE [LARGE SCALE GENOMIC DNA]</scope>
    <source>
        <strain evidence="4">ATCC BAA-864 / HTCC2501 / KCTC 12146</strain>
    </source>
</reference>
<sequence>MSFSHSRPSARKPAEPASSQGSSTALPKPETTRRKKQANTLRIFRKIHRYTGACLFAVFFFIAVSGLLLGWKKHSGDAILAKTRTGSTTDLARWKSLSELRDNAVAYYRDSLQTQGAFEVDRMDVRPDKGVVKFTFTPGFRGLQLDGATGEVLYVETRRSDFIEKLHDGSLVDLWLGLDNGAFKLFYTSLAGVALLVFTITGFWLWYGPKRMRRAARK</sequence>
<dbReference type="InterPro" id="IPR005625">
    <property type="entry name" value="PepSY-ass_TM"/>
</dbReference>
<dbReference type="OrthoDB" id="271465at2"/>
<keyword evidence="2" id="KW-0472">Membrane</keyword>
<accession>A4CHU2</accession>
<keyword evidence="2" id="KW-0812">Transmembrane</keyword>
<dbReference type="Pfam" id="PF03929">
    <property type="entry name" value="PepSY_TM"/>
    <property type="match status" value="1"/>
</dbReference>
<dbReference type="EMBL" id="CP001712">
    <property type="protein sequence ID" value="EAR16500.1"/>
    <property type="molecule type" value="Genomic_DNA"/>
</dbReference>
<dbReference type="InterPro" id="IPR032307">
    <property type="entry name" value="PepSY_TM-like_2"/>
</dbReference>
<feature type="transmembrane region" description="Helical" evidence="2">
    <location>
        <begin position="50"/>
        <end position="71"/>
    </location>
</feature>
<evidence type="ECO:0008006" key="5">
    <source>
        <dbReference type="Google" id="ProtNLM"/>
    </source>
</evidence>
<feature type="region of interest" description="Disordered" evidence="1">
    <location>
        <begin position="1"/>
        <end position="37"/>
    </location>
</feature>
<dbReference type="KEGG" id="rbi:RB2501_06360"/>
<evidence type="ECO:0000313" key="3">
    <source>
        <dbReference type="EMBL" id="EAR16500.1"/>
    </source>
</evidence>
<evidence type="ECO:0000256" key="2">
    <source>
        <dbReference type="SAM" id="Phobius"/>
    </source>
</evidence>
<evidence type="ECO:0000313" key="4">
    <source>
        <dbReference type="Proteomes" id="UP000009049"/>
    </source>
</evidence>
<dbReference type="STRING" id="313596.RB2501_06360"/>
<dbReference type="AlphaFoldDB" id="A4CHU2"/>
<dbReference type="Proteomes" id="UP000009049">
    <property type="component" value="Chromosome"/>
</dbReference>
<keyword evidence="4" id="KW-1185">Reference proteome</keyword>
<proteinExistence type="predicted"/>
<gene>
    <name evidence="3" type="ordered locus">RB2501_06360</name>
</gene>
<dbReference type="PANTHER" id="PTHR40115">
    <property type="entry name" value="INNER MEMBRANE PROTEIN WITH PEPSY TM HELIX"/>
    <property type="match status" value="1"/>
</dbReference>